<feature type="compositionally biased region" description="Polar residues" evidence="1">
    <location>
        <begin position="69"/>
        <end position="82"/>
    </location>
</feature>
<comment type="caution">
    <text evidence="2">The sequence shown here is derived from an EMBL/GenBank/DDBJ whole genome shotgun (WGS) entry which is preliminary data.</text>
</comment>
<gene>
    <name evidence="2" type="ORF">ElyMa_004211600</name>
</gene>
<evidence type="ECO:0000313" key="2">
    <source>
        <dbReference type="EMBL" id="GFR86963.1"/>
    </source>
</evidence>
<protein>
    <submittedName>
        <fullName evidence="2">Uncharacterized protein</fullName>
    </submittedName>
</protein>
<feature type="region of interest" description="Disordered" evidence="1">
    <location>
        <begin position="61"/>
        <end position="82"/>
    </location>
</feature>
<keyword evidence="3" id="KW-1185">Reference proteome</keyword>
<evidence type="ECO:0000256" key="1">
    <source>
        <dbReference type="SAM" id="MobiDB-lite"/>
    </source>
</evidence>
<proteinExistence type="predicted"/>
<name>A0AAV4GML2_9GAST</name>
<organism evidence="2 3">
    <name type="scientific">Elysia marginata</name>
    <dbReference type="NCBI Taxonomy" id="1093978"/>
    <lineage>
        <taxon>Eukaryota</taxon>
        <taxon>Metazoa</taxon>
        <taxon>Spiralia</taxon>
        <taxon>Lophotrochozoa</taxon>
        <taxon>Mollusca</taxon>
        <taxon>Gastropoda</taxon>
        <taxon>Heterobranchia</taxon>
        <taxon>Euthyneura</taxon>
        <taxon>Panpulmonata</taxon>
        <taxon>Sacoglossa</taxon>
        <taxon>Placobranchoidea</taxon>
        <taxon>Plakobranchidae</taxon>
        <taxon>Elysia</taxon>
    </lineage>
</organism>
<dbReference type="AlphaFoldDB" id="A0AAV4GML2"/>
<accession>A0AAV4GML2</accession>
<dbReference type="EMBL" id="BMAT01008518">
    <property type="protein sequence ID" value="GFR86963.1"/>
    <property type="molecule type" value="Genomic_DNA"/>
</dbReference>
<evidence type="ECO:0000313" key="3">
    <source>
        <dbReference type="Proteomes" id="UP000762676"/>
    </source>
</evidence>
<reference evidence="2 3" key="1">
    <citation type="journal article" date="2021" name="Elife">
        <title>Chloroplast acquisition without the gene transfer in kleptoplastic sea slugs, Plakobranchus ocellatus.</title>
        <authorList>
            <person name="Maeda T."/>
            <person name="Takahashi S."/>
            <person name="Yoshida T."/>
            <person name="Shimamura S."/>
            <person name="Takaki Y."/>
            <person name="Nagai Y."/>
            <person name="Toyoda A."/>
            <person name="Suzuki Y."/>
            <person name="Arimoto A."/>
            <person name="Ishii H."/>
            <person name="Satoh N."/>
            <person name="Nishiyama T."/>
            <person name="Hasebe M."/>
            <person name="Maruyama T."/>
            <person name="Minagawa J."/>
            <person name="Obokata J."/>
            <person name="Shigenobu S."/>
        </authorList>
    </citation>
    <scope>NUCLEOTIDE SEQUENCE [LARGE SCALE GENOMIC DNA]</scope>
</reference>
<sequence>MVGRNGRFREVPMELSFVETVTIGKKEEAGQERRGRNRDVESVEGVAKYAKWEPVCRSVEHPATRDHPSSITLKSLKSLNRF</sequence>
<dbReference type="Proteomes" id="UP000762676">
    <property type="component" value="Unassembled WGS sequence"/>
</dbReference>